<accession>A0A067PB90</accession>
<name>A0A067PB90_9AGAM</name>
<dbReference type="HOGENOM" id="CLU_024796_1_0_1"/>
<dbReference type="AlphaFoldDB" id="A0A067PB90"/>
<organism evidence="4 5">
    <name type="scientific">Jaapia argillacea MUCL 33604</name>
    <dbReference type="NCBI Taxonomy" id="933084"/>
    <lineage>
        <taxon>Eukaryota</taxon>
        <taxon>Fungi</taxon>
        <taxon>Dikarya</taxon>
        <taxon>Basidiomycota</taxon>
        <taxon>Agaricomycotina</taxon>
        <taxon>Agaricomycetes</taxon>
        <taxon>Agaricomycetidae</taxon>
        <taxon>Jaapiales</taxon>
        <taxon>Jaapiaceae</taxon>
        <taxon>Jaapia</taxon>
    </lineage>
</organism>
<dbReference type="Gene3D" id="1.10.8.1310">
    <property type="match status" value="1"/>
</dbReference>
<evidence type="ECO:0000313" key="4">
    <source>
        <dbReference type="EMBL" id="KDQ52193.1"/>
    </source>
</evidence>
<dbReference type="GO" id="GO:0005096">
    <property type="term" value="F:GTPase activator activity"/>
    <property type="evidence" value="ECO:0007669"/>
    <property type="project" value="UniProtKB-KW"/>
</dbReference>
<evidence type="ECO:0000259" key="3">
    <source>
        <dbReference type="PROSITE" id="PS50086"/>
    </source>
</evidence>
<dbReference type="STRING" id="933084.A0A067PB90"/>
<dbReference type="PANTHER" id="PTHR20913">
    <property type="entry name" value="TBC1 DOMAIN FAMILY MEMBER 20/GTPASE"/>
    <property type="match status" value="1"/>
</dbReference>
<dbReference type="OrthoDB" id="206700at2759"/>
<dbReference type="Gene3D" id="1.10.472.80">
    <property type="entry name" value="Ypt/Rab-GAP domain of gyp1p, domain 3"/>
    <property type="match status" value="1"/>
</dbReference>
<feature type="compositionally biased region" description="Acidic residues" evidence="2">
    <location>
        <begin position="486"/>
        <end position="497"/>
    </location>
</feature>
<gene>
    <name evidence="4" type="ORF">JAAARDRAFT_73264</name>
</gene>
<dbReference type="PANTHER" id="PTHR20913:SF7">
    <property type="entry name" value="RE60063P"/>
    <property type="match status" value="1"/>
</dbReference>
<dbReference type="GO" id="GO:0006888">
    <property type="term" value="P:endoplasmic reticulum to Golgi vesicle-mediated transport"/>
    <property type="evidence" value="ECO:0007669"/>
    <property type="project" value="TreeGrafter"/>
</dbReference>
<sequence>MDHSDTVPADGVSTNYQPDWTVLRGLSLRPGGFRKQRDQLWPRLLGVYNDEYEGRAGYPPATSTAAPSTEDEPPLPIPSPDPSPHDDEHQIKLDTERSFVLYPVDDVKDRDDLKSELHQLLVSIFRKRRKLSYFQGYHDIVTVIFLTLPKELQFPCTEKLSLHRVRDSMGATLEPVLGLLRILQKVLRLADPPLASILDRHAPLPFYALSNLLTLFSHDVATLPLIQHVFDYLLCRPPVAAIYLAAAIVLSRKSEVERLEEEGEEGMVHSLLSSLPELYEDTILDDSSSSNVTNIGASAESQTAIPSAGQAETEINPTPAYDVKEEVFELEKNCPGPRFDSGEDSFHDHQTKLEPFDDDKTLLDSETDDHGVQTTHSEDKTLVSELSTIPATPSFPLEAKHADEKVPDSPHASSHRTRVSMTSLLAHADELFALYPPTHPSLCISEIMGPQSVVHTWSETPSDLPDDDEAEAMVTHPELIVLPYIEEPEPASEDDSGMDEKDKGKTRRRKLKKPSRLGDVVVQRKLMLAGAVLALSVAMAVYGVRVGRGNEDHVADRHLKMFGSWVTGVLLAASERMIDGFGL</sequence>
<dbReference type="InParanoid" id="A0A067PB90"/>
<dbReference type="InterPro" id="IPR000195">
    <property type="entry name" value="Rab-GAP-TBC_dom"/>
</dbReference>
<dbReference type="SUPFAM" id="SSF47923">
    <property type="entry name" value="Ypt/Rab-GAP domain of gyp1p"/>
    <property type="match status" value="2"/>
</dbReference>
<proteinExistence type="predicted"/>
<dbReference type="SMART" id="SM00164">
    <property type="entry name" value="TBC"/>
    <property type="match status" value="1"/>
</dbReference>
<feature type="domain" description="Rab-GAP TBC" evidence="3">
    <location>
        <begin position="31"/>
        <end position="237"/>
    </location>
</feature>
<evidence type="ECO:0000256" key="2">
    <source>
        <dbReference type="SAM" id="MobiDB-lite"/>
    </source>
</evidence>
<dbReference type="InterPro" id="IPR045913">
    <property type="entry name" value="TBC20/Gyp8-like"/>
</dbReference>
<feature type="region of interest" description="Disordered" evidence="2">
    <location>
        <begin position="55"/>
        <end position="89"/>
    </location>
</feature>
<dbReference type="Pfam" id="PF00566">
    <property type="entry name" value="RabGAP-TBC"/>
    <property type="match status" value="1"/>
</dbReference>
<reference evidence="5" key="1">
    <citation type="journal article" date="2014" name="Proc. Natl. Acad. Sci. U.S.A.">
        <title>Extensive sampling of basidiomycete genomes demonstrates inadequacy of the white-rot/brown-rot paradigm for wood decay fungi.</title>
        <authorList>
            <person name="Riley R."/>
            <person name="Salamov A.A."/>
            <person name="Brown D.W."/>
            <person name="Nagy L.G."/>
            <person name="Floudas D."/>
            <person name="Held B.W."/>
            <person name="Levasseur A."/>
            <person name="Lombard V."/>
            <person name="Morin E."/>
            <person name="Otillar R."/>
            <person name="Lindquist E.A."/>
            <person name="Sun H."/>
            <person name="LaButti K.M."/>
            <person name="Schmutz J."/>
            <person name="Jabbour D."/>
            <person name="Luo H."/>
            <person name="Baker S.E."/>
            <person name="Pisabarro A.G."/>
            <person name="Walton J.D."/>
            <person name="Blanchette R.A."/>
            <person name="Henrissat B."/>
            <person name="Martin F."/>
            <person name="Cullen D."/>
            <person name="Hibbett D.S."/>
            <person name="Grigoriev I.V."/>
        </authorList>
    </citation>
    <scope>NUCLEOTIDE SEQUENCE [LARGE SCALE GENOMIC DNA]</scope>
    <source>
        <strain evidence="5">MUCL 33604</strain>
    </source>
</reference>
<dbReference type="InterPro" id="IPR035969">
    <property type="entry name" value="Rab-GAP_TBC_sf"/>
</dbReference>
<evidence type="ECO:0000313" key="5">
    <source>
        <dbReference type="Proteomes" id="UP000027265"/>
    </source>
</evidence>
<dbReference type="PROSITE" id="PS50086">
    <property type="entry name" value="TBC_RABGAP"/>
    <property type="match status" value="1"/>
</dbReference>
<dbReference type="EMBL" id="KL197742">
    <property type="protein sequence ID" value="KDQ52193.1"/>
    <property type="molecule type" value="Genomic_DNA"/>
</dbReference>
<keyword evidence="1" id="KW-0343">GTPase activation</keyword>
<feature type="region of interest" description="Disordered" evidence="2">
    <location>
        <begin position="485"/>
        <end position="514"/>
    </location>
</feature>
<protein>
    <recommendedName>
        <fullName evidence="3">Rab-GAP TBC domain-containing protein</fullName>
    </recommendedName>
</protein>
<evidence type="ECO:0000256" key="1">
    <source>
        <dbReference type="ARBA" id="ARBA00022468"/>
    </source>
</evidence>
<feature type="region of interest" description="Disordered" evidence="2">
    <location>
        <begin position="335"/>
        <end position="378"/>
    </location>
</feature>
<feature type="compositionally biased region" description="Basic and acidic residues" evidence="2">
    <location>
        <begin position="340"/>
        <end position="378"/>
    </location>
</feature>
<feature type="compositionally biased region" description="Basic residues" evidence="2">
    <location>
        <begin position="504"/>
        <end position="514"/>
    </location>
</feature>
<keyword evidence="5" id="KW-1185">Reference proteome</keyword>
<dbReference type="Proteomes" id="UP000027265">
    <property type="component" value="Unassembled WGS sequence"/>
</dbReference>
<dbReference type="GO" id="GO:0005789">
    <property type="term" value="C:endoplasmic reticulum membrane"/>
    <property type="evidence" value="ECO:0007669"/>
    <property type="project" value="TreeGrafter"/>
</dbReference>